<sequence length="347" mass="33931">MNSGTVRAGDADGRHVGSGRGARPGGGTCAGGGECADGEVLTGRCTSRGGRERPGAAFAEQALAAFGAVDVLVNTAGSHPTGPVETASTAGVQRHFQAGVFGPMALAQAFLPYFRARRSGVVVNLASVRAGQGSVHAASTAALAAFSEGLNAELAPYGVVVKVILPGTHAPGVFGTAVPLDDLPGVTAAVVHRAATDGRVEPVRYYTGVEAIPRAGALLGPEWYWEECRAAAIAADKAARTTGAPTGRTEGRTTGRSSGNTPSRTSGGTGRSGGSTGASAGNALGGTVGSPAGGPPGGAPHGRSGAAPHGRHGRSAAPHGLPGEPAHGRAGAPGPLAMGGETVERGL</sequence>
<accession>A0ABP4BKZ7</accession>
<organism evidence="6 7">
    <name type="scientific">Nonomuraea longicatena</name>
    <dbReference type="NCBI Taxonomy" id="83682"/>
    <lineage>
        <taxon>Bacteria</taxon>
        <taxon>Bacillati</taxon>
        <taxon>Actinomycetota</taxon>
        <taxon>Actinomycetes</taxon>
        <taxon>Streptosporangiales</taxon>
        <taxon>Streptosporangiaceae</taxon>
        <taxon>Nonomuraea</taxon>
    </lineage>
</organism>
<dbReference type="Pfam" id="PF00106">
    <property type="entry name" value="adh_short"/>
    <property type="match status" value="1"/>
</dbReference>
<evidence type="ECO:0000256" key="4">
    <source>
        <dbReference type="RuleBase" id="RU000363"/>
    </source>
</evidence>
<evidence type="ECO:0000256" key="2">
    <source>
        <dbReference type="ARBA" id="ARBA00022857"/>
    </source>
</evidence>
<dbReference type="PANTHER" id="PTHR43391">
    <property type="entry name" value="RETINOL DEHYDROGENASE-RELATED"/>
    <property type="match status" value="1"/>
</dbReference>
<comment type="similarity">
    <text evidence="1 4">Belongs to the short-chain dehydrogenases/reductases (SDR) family.</text>
</comment>
<reference evidence="7" key="1">
    <citation type="journal article" date="2019" name="Int. J. Syst. Evol. Microbiol.">
        <title>The Global Catalogue of Microorganisms (GCM) 10K type strain sequencing project: providing services to taxonomists for standard genome sequencing and annotation.</title>
        <authorList>
            <consortium name="The Broad Institute Genomics Platform"/>
            <consortium name="The Broad Institute Genome Sequencing Center for Infectious Disease"/>
            <person name="Wu L."/>
            <person name="Ma J."/>
        </authorList>
    </citation>
    <scope>NUCLEOTIDE SEQUENCE [LARGE SCALE GENOMIC DNA]</scope>
    <source>
        <strain evidence="7">JCM 11136</strain>
    </source>
</reference>
<dbReference type="Proteomes" id="UP001501578">
    <property type="component" value="Unassembled WGS sequence"/>
</dbReference>
<protein>
    <submittedName>
        <fullName evidence="6">Uncharacterized protein</fullName>
    </submittedName>
</protein>
<dbReference type="InterPro" id="IPR002347">
    <property type="entry name" value="SDR_fam"/>
</dbReference>
<dbReference type="PRINTS" id="PR00081">
    <property type="entry name" value="GDHRDH"/>
</dbReference>
<feature type="compositionally biased region" description="Low complexity" evidence="5">
    <location>
        <begin position="236"/>
        <end position="266"/>
    </location>
</feature>
<dbReference type="EMBL" id="BAAAHQ010000049">
    <property type="protein sequence ID" value="GAA0951331.1"/>
    <property type="molecule type" value="Genomic_DNA"/>
</dbReference>
<evidence type="ECO:0000313" key="7">
    <source>
        <dbReference type="Proteomes" id="UP001501578"/>
    </source>
</evidence>
<dbReference type="Gene3D" id="3.40.50.720">
    <property type="entry name" value="NAD(P)-binding Rossmann-like Domain"/>
    <property type="match status" value="1"/>
</dbReference>
<name>A0ABP4BKZ7_9ACTN</name>
<feature type="region of interest" description="Disordered" evidence="5">
    <location>
        <begin position="236"/>
        <end position="347"/>
    </location>
</feature>
<dbReference type="PANTHER" id="PTHR43391:SF14">
    <property type="entry name" value="DEHYDROGENASE_REDUCTASE SDR FAMILY PROTEIN 7-LIKE"/>
    <property type="match status" value="1"/>
</dbReference>
<feature type="compositionally biased region" description="Gly residues" evidence="5">
    <location>
        <begin position="267"/>
        <end position="276"/>
    </location>
</feature>
<proteinExistence type="inferred from homology"/>
<evidence type="ECO:0000313" key="6">
    <source>
        <dbReference type="EMBL" id="GAA0951331.1"/>
    </source>
</evidence>
<feature type="compositionally biased region" description="Gly residues" evidence="5">
    <location>
        <begin position="283"/>
        <end position="292"/>
    </location>
</feature>
<evidence type="ECO:0000256" key="3">
    <source>
        <dbReference type="ARBA" id="ARBA00023002"/>
    </source>
</evidence>
<feature type="compositionally biased region" description="Gly residues" evidence="5">
    <location>
        <begin position="16"/>
        <end position="29"/>
    </location>
</feature>
<dbReference type="InterPro" id="IPR036291">
    <property type="entry name" value="NAD(P)-bd_dom_sf"/>
</dbReference>
<evidence type="ECO:0000256" key="5">
    <source>
        <dbReference type="SAM" id="MobiDB-lite"/>
    </source>
</evidence>
<keyword evidence="2" id="KW-0521">NADP</keyword>
<dbReference type="SUPFAM" id="SSF51735">
    <property type="entry name" value="NAD(P)-binding Rossmann-fold domains"/>
    <property type="match status" value="1"/>
</dbReference>
<comment type="caution">
    <text evidence="6">The sequence shown here is derived from an EMBL/GenBank/DDBJ whole genome shotgun (WGS) entry which is preliminary data.</text>
</comment>
<keyword evidence="3" id="KW-0560">Oxidoreductase</keyword>
<feature type="region of interest" description="Disordered" evidence="5">
    <location>
        <begin position="1"/>
        <end position="29"/>
    </location>
</feature>
<keyword evidence="7" id="KW-1185">Reference proteome</keyword>
<gene>
    <name evidence="6" type="ORF">GCM10009560_71930</name>
</gene>
<dbReference type="PRINTS" id="PR00080">
    <property type="entry name" value="SDRFAMILY"/>
</dbReference>
<evidence type="ECO:0000256" key="1">
    <source>
        <dbReference type="ARBA" id="ARBA00006484"/>
    </source>
</evidence>